<reference evidence="1 2" key="1">
    <citation type="journal article" date="2010" name="Science">
        <title>Genomic comparison of the ants Camponotus floridanus and Harpegnathos saltator.</title>
        <authorList>
            <person name="Bonasio R."/>
            <person name="Zhang G."/>
            <person name="Ye C."/>
            <person name="Mutti N.S."/>
            <person name="Fang X."/>
            <person name="Qin N."/>
            <person name="Donahue G."/>
            <person name="Yang P."/>
            <person name="Li Q."/>
            <person name="Li C."/>
            <person name="Zhang P."/>
            <person name="Huang Z."/>
            <person name="Berger S.L."/>
            <person name="Reinberg D."/>
            <person name="Wang J."/>
            <person name="Liebig J."/>
        </authorList>
    </citation>
    <scope>NUCLEOTIDE SEQUENCE [LARGE SCALE GENOMIC DNA]</scope>
    <source>
        <strain evidence="2">C129</strain>
    </source>
</reference>
<dbReference type="GO" id="GO:0003676">
    <property type="term" value="F:nucleic acid binding"/>
    <property type="evidence" value="ECO:0007669"/>
    <property type="project" value="InterPro"/>
</dbReference>
<dbReference type="InterPro" id="IPR036397">
    <property type="entry name" value="RNaseH_sf"/>
</dbReference>
<feature type="non-terminal residue" evidence="1">
    <location>
        <position position="1"/>
    </location>
</feature>
<feature type="non-terminal residue" evidence="1">
    <location>
        <position position="118"/>
    </location>
</feature>
<accession>E2AWA6</accession>
<dbReference type="AlphaFoldDB" id="E2AWA6"/>
<evidence type="ECO:0000313" key="1">
    <source>
        <dbReference type="EMBL" id="EFN62284.1"/>
    </source>
</evidence>
<protein>
    <submittedName>
        <fullName evidence="1">Transposable element Tc1 transposase</fullName>
    </submittedName>
</protein>
<dbReference type="Gene3D" id="3.30.420.10">
    <property type="entry name" value="Ribonuclease H-like superfamily/Ribonuclease H"/>
    <property type="match status" value="1"/>
</dbReference>
<dbReference type="Proteomes" id="UP000000311">
    <property type="component" value="Unassembled WGS sequence"/>
</dbReference>
<dbReference type="STRING" id="104421.E2AWA6"/>
<name>E2AWA6_CAMFO</name>
<evidence type="ECO:0000313" key="2">
    <source>
        <dbReference type="Proteomes" id="UP000000311"/>
    </source>
</evidence>
<dbReference type="InParanoid" id="E2AWA6"/>
<gene>
    <name evidence="1" type="ORF">EAG_12643</name>
</gene>
<organism evidence="2">
    <name type="scientific">Camponotus floridanus</name>
    <name type="common">Florida carpenter ant</name>
    <dbReference type="NCBI Taxonomy" id="104421"/>
    <lineage>
        <taxon>Eukaryota</taxon>
        <taxon>Metazoa</taxon>
        <taxon>Ecdysozoa</taxon>
        <taxon>Arthropoda</taxon>
        <taxon>Hexapoda</taxon>
        <taxon>Insecta</taxon>
        <taxon>Pterygota</taxon>
        <taxon>Neoptera</taxon>
        <taxon>Endopterygota</taxon>
        <taxon>Hymenoptera</taxon>
        <taxon>Apocrita</taxon>
        <taxon>Aculeata</taxon>
        <taxon>Formicoidea</taxon>
        <taxon>Formicidae</taxon>
        <taxon>Formicinae</taxon>
        <taxon>Camponotus</taxon>
    </lineage>
</organism>
<sequence>RFEFAKKYANMSLDFWKKVLWSDESKFELFGQKRQSRIWQKPGEALKEVNIQKTVKYGGGNIMVWGCFTWSGIGNLARTESIMIAERYIDVLCENLKESLLKLGLENNFIFQQDNDSK</sequence>
<dbReference type="OMA" id="DESKFMI"/>
<dbReference type="OrthoDB" id="7555448at2759"/>
<dbReference type="EMBL" id="GL443279">
    <property type="protein sequence ID" value="EFN62284.1"/>
    <property type="molecule type" value="Genomic_DNA"/>
</dbReference>
<keyword evidence="2" id="KW-1185">Reference proteome</keyword>
<proteinExistence type="predicted"/>